<feature type="transmembrane region" description="Helical" evidence="1">
    <location>
        <begin position="12"/>
        <end position="30"/>
    </location>
</feature>
<name>A0A8D4C7V6_9GAMM</name>
<dbReference type="KEGG" id="pbm:CL52_15260"/>
<evidence type="ECO:0000313" key="4">
    <source>
        <dbReference type="Proteomes" id="UP000031271"/>
    </source>
</evidence>
<reference evidence="3 5" key="2">
    <citation type="submission" date="2016-10" db="EMBL/GenBank/DDBJ databases">
        <authorList>
            <person name="Varghese N."/>
            <person name="Submissions S."/>
        </authorList>
    </citation>
    <scope>NUCLEOTIDE SEQUENCE [LARGE SCALE GENOMIC DNA]</scope>
    <source>
        <strain evidence="3 5">DSM 6083</strain>
    </source>
</reference>
<dbReference type="Proteomes" id="UP000031271">
    <property type="component" value="Chromosome"/>
</dbReference>
<keyword evidence="1" id="KW-1133">Transmembrane helix</keyword>
<evidence type="ECO:0000313" key="3">
    <source>
        <dbReference type="EMBL" id="SDM15165.1"/>
    </source>
</evidence>
<keyword evidence="5" id="KW-1185">Reference proteome</keyword>
<keyword evidence="1" id="KW-0472">Membrane</keyword>
<evidence type="ECO:0000313" key="2">
    <source>
        <dbReference type="EMBL" id="AJE16322.1"/>
    </source>
</evidence>
<dbReference type="EMBL" id="CP007511">
    <property type="protein sequence ID" value="AJE16322.1"/>
    <property type="molecule type" value="Genomic_DNA"/>
</dbReference>
<gene>
    <name evidence="2" type="ORF">CL52_15260</name>
    <name evidence="3" type="ORF">SAMN05660875_102541</name>
</gene>
<reference evidence="2 4" key="3">
    <citation type="journal article" name="Genome Announc.">
        <title>Complete Genome Sequence of Pseudomonas balearica DSM 6083T.</title>
        <authorList>
            <person name="Bennasar-Figueras A."/>
            <person name="Salva-Serra F."/>
            <person name="Jaen-Luchoro D."/>
            <person name="Segui C."/>
            <person name="Aliaga F."/>
            <person name="Busquets A."/>
            <person name="Gomila M."/>
            <person name="Moore E.R."/>
            <person name="Lalucat J."/>
        </authorList>
    </citation>
    <scope>NUCLEOTIDE SEQUENCE [LARGE SCALE GENOMIC DNA]</scope>
    <source>
        <strain evidence="4">DSM 6083</strain>
        <strain evidence="2">DSM6083</strain>
    </source>
</reference>
<sequence length="125" mass="14527">MSFARSQNGLSMLSWLVVLALVAFFASTAFKMLPHYMDYMSLDKVITSVETEQAEEIRSVGEFYTHVSKGLQVNGIRDFDLRDALKVEIQDNEFRAHLKYEKREPLISNLDLVANFDKEYRLRMP</sequence>
<evidence type="ECO:0008006" key="6">
    <source>
        <dbReference type="Google" id="ProtNLM"/>
    </source>
</evidence>
<reference evidence="4" key="1">
    <citation type="submission" date="2014-03" db="EMBL/GenBank/DDBJ databases">
        <title>Complete genome of Pseudomonas balearica DSM 6083T, a sewage water isolate from an enrichment with 2-methylnaphthalene.</title>
        <authorList>
            <person name="Salva-Serra F."/>
            <person name="Jaen-Luchoro D."/>
            <person name="Busquets A."/>
            <person name="Pena A."/>
            <person name="Gomila M."/>
            <person name="Bosch R."/>
            <person name="Nogales B."/>
            <person name="Garcia-Valdes E."/>
            <person name="Lalucat J."/>
            <person name="Bennasar A."/>
        </authorList>
    </citation>
    <scope>NUCLEOTIDE SEQUENCE [LARGE SCALE GENOMIC DNA]</scope>
    <source>
        <strain evidence="4">DSM 6083</strain>
    </source>
</reference>
<dbReference type="Pfam" id="PF16137">
    <property type="entry name" value="DUF4845"/>
    <property type="match status" value="1"/>
</dbReference>
<protein>
    <recommendedName>
        <fullName evidence="6">DUF4845 domain-containing protein</fullName>
    </recommendedName>
</protein>
<organism evidence="2 4">
    <name type="scientific">Stutzerimonas balearica DSM 6083</name>
    <dbReference type="NCBI Taxonomy" id="1123016"/>
    <lineage>
        <taxon>Bacteria</taxon>
        <taxon>Pseudomonadati</taxon>
        <taxon>Pseudomonadota</taxon>
        <taxon>Gammaproteobacteria</taxon>
        <taxon>Pseudomonadales</taxon>
        <taxon>Pseudomonadaceae</taxon>
        <taxon>Stutzerimonas</taxon>
    </lineage>
</organism>
<evidence type="ECO:0000256" key="1">
    <source>
        <dbReference type="SAM" id="Phobius"/>
    </source>
</evidence>
<dbReference type="EMBL" id="FNHO01000002">
    <property type="protein sequence ID" value="SDM15165.1"/>
    <property type="molecule type" value="Genomic_DNA"/>
</dbReference>
<evidence type="ECO:0000313" key="5">
    <source>
        <dbReference type="Proteomes" id="UP000182276"/>
    </source>
</evidence>
<dbReference type="InterPro" id="IPR032314">
    <property type="entry name" value="DUF4845"/>
</dbReference>
<dbReference type="GeneID" id="77261251"/>
<dbReference type="Proteomes" id="UP000182276">
    <property type="component" value="Unassembled WGS sequence"/>
</dbReference>
<dbReference type="RefSeq" id="WP_041104338.1">
    <property type="nucleotide sequence ID" value="NZ_CP007511.1"/>
</dbReference>
<keyword evidence="1" id="KW-0812">Transmembrane</keyword>
<dbReference type="AlphaFoldDB" id="A0A8D4C7V6"/>
<proteinExistence type="predicted"/>
<accession>A0A8D4C7V6</accession>